<feature type="domain" description="LTD" evidence="2">
    <location>
        <begin position="1357"/>
        <end position="1502"/>
    </location>
</feature>
<dbReference type="InterPro" id="IPR036415">
    <property type="entry name" value="Lamin_tail_dom_sf"/>
</dbReference>
<dbReference type="PROSITE" id="PS51841">
    <property type="entry name" value="LTD"/>
    <property type="match status" value="3"/>
</dbReference>
<dbReference type="NCBIfam" id="NF041940">
    <property type="entry name" value="choice_anch_X"/>
    <property type="match status" value="1"/>
</dbReference>
<sequence>MYAVVAVLLWSLGGVAAEGARVVINELHTNPDVKTELVEFVELYNPGPDAVDLSGWSLSEGVFYTFGAGTVLPADGYIVVAQDLDHLFAKWSTLRLNLPGHTAVGPFGGKLSNDGERVTLCDAGGNVVDSVTYKLGFPWPTVGDPVPAGQRGSGPSLQLVHPDLDNDLGGSWRSAYPTPGFPNTNVFAERVPPYIRQVKHTPQQPRSGQPVAISAKITDADGLATVQLMYQFVDPGDYISIGDVRYRNEWTFVDMRDDGLEGDATAGDDIYTVVLPAELQMHRRLVRYKIVAITPTGSLRTAPYDDDPQPNFAYFVYNGVPAWRGAIRPGSSGTTGQVVAYSPQVLTSLPVYHVIADRQDVADALYMPGAKKGQYGGSDYPWSATLVYDGRVYDHIRFRARGGVWRYAMGKNMWKFDFNRGHEFQAHDDYGRPYDTKWRKLNFSACIQQGDYQHRGEQGMFEAASFRLFNMMGVEAPKTSWLHFRVIDDADEFGATQYDGDFWGLYMTIEQVGGRFLDEHGLPDGNLYKMESGTGELNNQGLTAVTDKSDLNAFMAGYRSRPPEPWWRQNVDVARYFSYRCVVEGVHHGDIAYGKNWFYYLNPETNLWSMVPWDVDLTWANNMFGSGEDEFKQYGRIFSNPNLNIEFQNRLREFFDLLYNADQAWQLLDEMADVIDPPTGGPTFVDADRAMWDYNPIMVSGNVNPSKSGQGRFYQRASTKDFRGMVQIMKDYIVSNNRGFNTYVPDSAIPQTPVVTATGPADFPANALTFRTSAFADPQGADTFAAMKWRIGEVTPGSQVIQPDDSSTFVLLPESSRWKYFKGTAEPSATLGAWRDPDFDDSTWLAGTTPIGFGEAFLQTNLHDMRGNYTTIYLRKTFDVANVAAFDRLVLDLFYDDGLNVWINGRLVFQDNVVSDELPHNAVAISAIEMMDFVSYDVGLPSDFLVEGTNVIAVQVFNASLSGSSDCFIDLKLSAERIAAPDDETPLPVPVVRREAGRYEIDAVWETPELTVFDADIRIPASVVKPGRTYRVRCRMQDDTGRWSHWSSPVQFVAGEPVAAGILADLRITELMYNPAAGPDDSIDNNEFEFVELKNIGDETLDLSGVSLTEGVRFDFAGSDVTTLGPGRFVLVVRNKQAFLSRYGPGLASLIAGQYEGKLANGGETVRLEDFWNGVIAEFTYSNGAGWPIEAAGAGHSLVPLASAILDQPFGSPDYGGNWRASAYIGGSPGADDPEPVAIVAINEFLAGRGAGDWIELYNPTDAPMSLANVYLSDDPRDLKQWPIPAPAIGSRQFLSFDEAGDGLNFGLSQFGEQIFLSYLPGSTLDRVVDAVQFQAQEEGVSKGRYPDGGPWWFRMAPSRDVANAMPIADIVIDEIMYHPADGHEEYIELFNPTDVAIALSNDAGPWRLSGAVEYRFDPGLTLEPGARLVIIGFDPLAEVERFGTFLFVHTGQPLLPGIEIVGPWQGNLANSGERLVLERPLATDDPSDPAWAIVDEVIYSDTAAWPTTADGSGDALQRTSSAPDRSGNDPANWHAAPPSPGLDP</sequence>
<evidence type="ECO:0000256" key="1">
    <source>
        <dbReference type="SAM" id="MobiDB-lite"/>
    </source>
</evidence>
<feature type="domain" description="LTD" evidence="2">
    <location>
        <begin position="3"/>
        <end position="135"/>
    </location>
</feature>
<dbReference type="Gene3D" id="2.60.40.1260">
    <property type="entry name" value="Lamin Tail domain"/>
    <property type="match status" value="1"/>
</dbReference>
<dbReference type="RefSeq" id="WP_349244042.1">
    <property type="nucleotide sequence ID" value="NZ_JASCXX010000005.1"/>
</dbReference>
<dbReference type="InterPro" id="IPR008979">
    <property type="entry name" value="Galactose-bd-like_sf"/>
</dbReference>
<dbReference type="Proteomes" id="UP001431776">
    <property type="component" value="Unassembled WGS sequence"/>
</dbReference>
<dbReference type="InterPro" id="IPR013783">
    <property type="entry name" value="Ig-like_fold"/>
</dbReference>
<dbReference type="EMBL" id="JASCXX010000005">
    <property type="protein sequence ID" value="MDI6448632.1"/>
    <property type="molecule type" value="Genomic_DNA"/>
</dbReference>
<proteinExistence type="predicted"/>
<keyword evidence="4" id="KW-1185">Reference proteome</keyword>
<dbReference type="PANTHER" id="PTHR40050:SF1">
    <property type="entry name" value="INNER SPORE COAT PROTEIN H"/>
    <property type="match status" value="1"/>
</dbReference>
<dbReference type="Gene3D" id="2.60.120.260">
    <property type="entry name" value="Galactose-binding domain-like"/>
    <property type="match status" value="1"/>
</dbReference>
<evidence type="ECO:0000259" key="2">
    <source>
        <dbReference type="PROSITE" id="PS51841"/>
    </source>
</evidence>
<dbReference type="InterPro" id="IPR014867">
    <property type="entry name" value="Spore_coat_CotH_CotH2/3/7"/>
</dbReference>
<name>A0AAW6TW22_9BACT</name>
<dbReference type="Pfam" id="PF00932">
    <property type="entry name" value="LTD"/>
    <property type="match status" value="3"/>
</dbReference>
<dbReference type="SUPFAM" id="SSF74853">
    <property type="entry name" value="Lamin A/C globular tail domain"/>
    <property type="match status" value="2"/>
</dbReference>
<evidence type="ECO:0000313" key="4">
    <source>
        <dbReference type="Proteomes" id="UP001431776"/>
    </source>
</evidence>
<feature type="region of interest" description="Disordered" evidence="1">
    <location>
        <begin position="1505"/>
        <end position="1545"/>
    </location>
</feature>
<dbReference type="Pfam" id="PF08757">
    <property type="entry name" value="CotH"/>
    <property type="match status" value="1"/>
</dbReference>
<dbReference type="InterPro" id="IPR001322">
    <property type="entry name" value="Lamin_tail_dom"/>
</dbReference>
<dbReference type="SUPFAM" id="SSF49785">
    <property type="entry name" value="Galactose-binding domain-like"/>
    <property type="match status" value="1"/>
</dbReference>
<dbReference type="PANTHER" id="PTHR40050">
    <property type="entry name" value="INNER SPORE COAT PROTEIN H"/>
    <property type="match status" value="1"/>
</dbReference>
<evidence type="ECO:0000313" key="3">
    <source>
        <dbReference type="EMBL" id="MDI6448632.1"/>
    </source>
</evidence>
<reference evidence="3" key="1">
    <citation type="submission" date="2023-05" db="EMBL/GenBank/DDBJ databases">
        <title>Anaerotaeda fermentans gen. nov., sp. nov., a novel anaerobic planctomycete of the new family within the order Sedimentisphaerales isolated from Taman Peninsula, Russia.</title>
        <authorList>
            <person name="Khomyakova M.A."/>
            <person name="Merkel A.Y."/>
            <person name="Slobodkin A.I."/>
        </authorList>
    </citation>
    <scope>NUCLEOTIDE SEQUENCE</scope>
    <source>
        <strain evidence="3">M17dextr</strain>
    </source>
</reference>
<dbReference type="Gene3D" id="2.60.40.10">
    <property type="entry name" value="Immunoglobulins"/>
    <property type="match status" value="1"/>
</dbReference>
<accession>A0AAW6TW22</accession>
<organism evidence="3 4">
    <name type="scientific">Anaerobaca lacustris</name>
    <dbReference type="NCBI Taxonomy" id="3044600"/>
    <lineage>
        <taxon>Bacteria</taxon>
        <taxon>Pseudomonadati</taxon>
        <taxon>Planctomycetota</taxon>
        <taxon>Phycisphaerae</taxon>
        <taxon>Sedimentisphaerales</taxon>
        <taxon>Anaerobacaceae</taxon>
        <taxon>Anaerobaca</taxon>
    </lineage>
</organism>
<gene>
    <name evidence="3" type="ORF">QJ522_06220</name>
</gene>
<feature type="domain" description="LTD" evidence="2">
    <location>
        <begin position="1056"/>
        <end position="1200"/>
    </location>
</feature>
<comment type="caution">
    <text evidence="3">The sequence shown here is derived from an EMBL/GenBank/DDBJ whole genome shotgun (WGS) entry which is preliminary data.</text>
</comment>
<protein>
    <submittedName>
        <fullName evidence="3">Lamin tail domain-containing protein</fullName>
    </submittedName>
</protein>